<reference evidence="1 2" key="1">
    <citation type="journal article" date="2014" name="BMC Genomics">
        <title>Genome sequencing of four Aureobasidium pullulans varieties: biotechnological potential, stress tolerance, and description of new species.</title>
        <authorList>
            <person name="Gostin Ar C."/>
            <person name="Ohm R.A."/>
            <person name="Kogej T."/>
            <person name="Sonjak S."/>
            <person name="Turk M."/>
            <person name="Zajc J."/>
            <person name="Zalar P."/>
            <person name="Grube M."/>
            <person name="Sun H."/>
            <person name="Han J."/>
            <person name="Sharma A."/>
            <person name="Chiniquy J."/>
            <person name="Ngan C.Y."/>
            <person name="Lipzen A."/>
            <person name="Barry K."/>
            <person name="Grigoriev I.V."/>
            <person name="Gunde-Cimerman N."/>
        </authorList>
    </citation>
    <scope>NUCLEOTIDE SEQUENCE [LARGE SCALE GENOMIC DNA]</scope>
    <source>
        <strain evidence="1 2">CBS 110374</strain>
    </source>
</reference>
<gene>
    <name evidence="1" type="ORF">M437DRAFT_42091</name>
</gene>
<sequence length="184" mass="19992">MTDIKPTSTCTTVEIHPSSVRFMQSSSSSLHTLNTLPTDRFIVLFTPAIPSTDSQEDPFECFGRSLSKWHSRIRHVPFVAKVGLTDLHVAWIRKAGAVVVVNCDPALLIDTKTNNNMPCQAKFATQAENILHNVRGGSQVPLSGVYISPCSASPTNTSGYDNVVVCSSYSEAIMEKAASMLMSQ</sequence>
<organism evidence="1 2">
    <name type="scientific">Aureobasidium melanogenum (strain CBS 110374)</name>
    <name type="common">Aureobasidium pullulans var. melanogenum</name>
    <dbReference type="NCBI Taxonomy" id="1043003"/>
    <lineage>
        <taxon>Eukaryota</taxon>
        <taxon>Fungi</taxon>
        <taxon>Dikarya</taxon>
        <taxon>Ascomycota</taxon>
        <taxon>Pezizomycotina</taxon>
        <taxon>Dothideomycetes</taxon>
        <taxon>Dothideomycetidae</taxon>
        <taxon>Dothideales</taxon>
        <taxon>Saccotheciaceae</taxon>
        <taxon>Aureobasidium</taxon>
    </lineage>
</organism>
<name>A0A074WS61_AURM1</name>
<evidence type="ECO:0000313" key="2">
    <source>
        <dbReference type="Proteomes" id="UP000030672"/>
    </source>
</evidence>
<evidence type="ECO:0000313" key="1">
    <source>
        <dbReference type="EMBL" id="KEQ65241.1"/>
    </source>
</evidence>
<dbReference type="AlphaFoldDB" id="A0A074WS61"/>
<keyword evidence="2" id="KW-1185">Reference proteome</keyword>
<dbReference type="HOGENOM" id="CLU_108142_0_0_1"/>
<protein>
    <submittedName>
        <fullName evidence="1">Uncharacterized protein</fullName>
    </submittedName>
</protein>
<accession>A0A074WS61</accession>
<dbReference type="EMBL" id="KL584827">
    <property type="protein sequence ID" value="KEQ65241.1"/>
    <property type="molecule type" value="Genomic_DNA"/>
</dbReference>
<dbReference type="RefSeq" id="XP_040882264.1">
    <property type="nucleotide sequence ID" value="XM_041020507.1"/>
</dbReference>
<proteinExistence type="predicted"/>
<dbReference type="GeneID" id="63913880"/>
<dbReference type="Proteomes" id="UP000030672">
    <property type="component" value="Unassembled WGS sequence"/>
</dbReference>